<organism evidence="3 4">
    <name type="scientific">Ciceribacter naphthalenivorans</name>
    <dbReference type="NCBI Taxonomy" id="1118451"/>
    <lineage>
        <taxon>Bacteria</taxon>
        <taxon>Pseudomonadati</taxon>
        <taxon>Pseudomonadota</taxon>
        <taxon>Alphaproteobacteria</taxon>
        <taxon>Hyphomicrobiales</taxon>
        <taxon>Rhizobiaceae</taxon>
        <taxon>Ciceribacter</taxon>
    </lineage>
</organism>
<dbReference type="SUPFAM" id="SSF63380">
    <property type="entry name" value="Riboflavin synthase domain-like"/>
    <property type="match status" value="1"/>
</dbReference>
<reference evidence="3 4" key="1">
    <citation type="submission" date="2019-07" db="EMBL/GenBank/DDBJ databases">
        <title>Whole genome shotgun sequence of Rhizobium naphthalenivorans NBRC 107585.</title>
        <authorList>
            <person name="Hosoyama A."/>
            <person name="Uohara A."/>
            <person name="Ohji S."/>
            <person name="Ichikawa N."/>
        </authorList>
    </citation>
    <scope>NUCLEOTIDE SEQUENCE [LARGE SCALE GENOMIC DNA]</scope>
    <source>
        <strain evidence="3 4">NBRC 107585</strain>
    </source>
</reference>
<dbReference type="Proteomes" id="UP000321717">
    <property type="component" value="Unassembled WGS sequence"/>
</dbReference>
<dbReference type="InterPro" id="IPR050415">
    <property type="entry name" value="MRET"/>
</dbReference>
<evidence type="ECO:0000313" key="4">
    <source>
        <dbReference type="Proteomes" id="UP000321717"/>
    </source>
</evidence>
<dbReference type="InterPro" id="IPR036010">
    <property type="entry name" value="2Fe-2S_ferredoxin-like_sf"/>
</dbReference>
<dbReference type="PROSITE" id="PS51384">
    <property type="entry name" value="FAD_FR"/>
    <property type="match status" value="1"/>
</dbReference>
<dbReference type="InterPro" id="IPR017938">
    <property type="entry name" value="Riboflavin_synthase-like_b-brl"/>
</dbReference>
<proteinExistence type="predicted"/>
<gene>
    <name evidence="3" type="primary">pobB</name>
    <name evidence="3" type="ORF">RNA01_17000</name>
</gene>
<dbReference type="PRINTS" id="PR00409">
    <property type="entry name" value="PHDIOXRDTASE"/>
</dbReference>
<sequence length="322" mass="35092">MRSQSEWRQAAVASVDNIAEDVRRVVFDVTGEVPKFDAGSHLNIRVTINDQPAIRTYTVVPSGPGQLAIAVKLHPQSRGGSHFIWGLKPGDGVALTLPENRFELSWRAGHYLLLAGGIGITPIYGMARALAAHGTSLKMCYGALNRASMPYLSELETLLGDRLAVFEAERDETIDLQAEIDDLPEDGELYVCGPLGMLEAVKRVWAASGRPVSRLRYEVFGDNGKFAEATFEVEVRNRNITVTVPPDKTLLDALEEAGVETISDCRRGECGLCAVGIDRLDGEVDHRDVFFSDEEKAGNKAMCACVSRLVSGRAVIDIGYRA</sequence>
<dbReference type="AlphaFoldDB" id="A0A512HH44"/>
<dbReference type="Pfam" id="PF00175">
    <property type="entry name" value="NAD_binding_1"/>
    <property type="match status" value="1"/>
</dbReference>
<dbReference type="Gene3D" id="2.40.30.10">
    <property type="entry name" value="Translation factors"/>
    <property type="match status" value="1"/>
</dbReference>
<dbReference type="InterPro" id="IPR039261">
    <property type="entry name" value="FNR_nucleotide-bd"/>
</dbReference>
<dbReference type="PANTHER" id="PTHR47354">
    <property type="entry name" value="NADH OXIDOREDUCTASE HCR"/>
    <property type="match status" value="1"/>
</dbReference>
<dbReference type="EMBL" id="BJZP01000006">
    <property type="protein sequence ID" value="GEO84768.1"/>
    <property type="molecule type" value="Genomic_DNA"/>
</dbReference>
<feature type="domain" description="2Fe-2S ferredoxin-type" evidence="1">
    <location>
        <begin position="231"/>
        <end position="322"/>
    </location>
</feature>
<dbReference type="Gene3D" id="3.10.20.30">
    <property type="match status" value="1"/>
</dbReference>
<dbReference type="InterPro" id="IPR001041">
    <property type="entry name" value="2Fe-2S_ferredoxin-type"/>
</dbReference>
<dbReference type="GO" id="GO:0051537">
    <property type="term" value="F:2 iron, 2 sulfur cluster binding"/>
    <property type="evidence" value="ECO:0007669"/>
    <property type="project" value="InterPro"/>
</dbReference>
<dbReference type="PROSITE" id="PS00197">
    <property type="entry name" value="2FE2S_FER_1"/>
    <property type="match status" value="1"/>
</dbReference>
<evidence type="ECO:0000259" key="1">
    <source>
        <dbReference type="PROSITE" id="PS51085"/>
    </source>
</evidence>
<dbReference type="GO" id="GO:0016491">
    <property type="term" value="F:oxidoreductase activity"/>
    <property type="evidence" value="ECO:0007669"/>
    <property type="project" value="InterPro"/>
</dbReference>
<comment type="caution">
    <text evidence="3">The sequence shown here is derived from an EMBL/GenBank/DDBJ whole genome shotgun (WGS) entry which is preliminary data.</text>
</comment>
<dbReference type="Pfam" id="PF00111">
    <property type="entry name" value="Fer2"/>
    <property type="match status" value="1"/>
</dbReference>
<accession>A0A512HH44</accession>
<dbReference type="InterPro" id="IPR017927">
    <property type="entry name" value="FAD-bd_FR_type"/>
</dbReference>
<evidence type="ECO:0000259" key="2">
    <source>
        <dbReference type="PROSITE" id="PS51384"/>
    </source>
</evidence>
<dbReference type="InterPro" id="IPR012675">
    <property type="entry name" value="Beta-grasp_dom_sf"/>
</dbReference>
<dbReference type="InterPro" id="IPR008333">
    <property type="entry name" value="Cbr1-like_FAD-bd_dom"/>
</dbReference>
<dbReference type="RefSeq" id="WP_147179531.1">
    <property type="nucleotide sequence ID" value="NZ_BJZP01000006.1"/>
</dbReference>
<dbReference type="Gene3D" id="3.40.50.80">
    <property type="entry name" value="Nucleotide-binding domain of ferredoxin-NADP reductase (FNR) module"/>
    <property type="match status" value="1"/>
</dbReference>
<protein>
    <submittedName>
        <fullName evidence="3">Diguanylate cyclase</fullName>
    </submittedName>
</protein>
<dbReference type="SUPFAM" id="SSF52343">
    <property type="entry name" value="Ferredoxin reductase-like, C-terminal NADP-linked domain"/>
    <property type="match status" value="1"/>
</dbReference>
<feature type="domain" description="FAD-binding FR-type" evidence="2">
    <location>
        <begin position="5"/>
        <end position="105"/>
    </location>
</feature>
<evidence type="ECO:0000313" key="3">
    <source>
        <dbReference type="EMBL" id="GEO84768.1"/>
    </source>
</evidence>
<dbReference type="CDD" id="cd06185">
    <property type="entry name" value="PDR_like"/>
    <property type="match status" value="1"/>
</dbReference>
<name>A0A512HH44_9HYPH</name>
<dbReference type="PROSITE" id="PS51085">
    <property type="entry name" value="2FE2S_FER_2"/>
    <property type="match status" value="1"/>
</dbReference>
<dbReference type="PANTHER" id="PTHR47354:SF2">
    <property type="entry name" value="BLR2392 PROTEIN"/>
    <property type="match status" value="1"/>
</dbReference>
<dbReference type="InterPro" id="IPR006058">
    <property type="entry name" value="2Fe2S_fd_BS"/>
</dbReference>
<dbReference type="InterPro" id="IPR001433">
    <property type="entry name" value="OxRdtase_FAD/NAD-bd"/>
</dbReference>
<dbReference type="SUPFAM" id="SSF54292">
    <property type="entry name" value="2Fe-2S ferredoxin-like"/>
    <property type="match status" value="1"/>
</dbReference>
<dbReference type="OrthoDB" id="9792185at2"/>
<dbReference type="Pfam" id="PF00970">
    <property type="entry name" value="FAD_binding_6"/>
    <property type="match status" value="1"/>
</dbReference>
<keyword evidence="4" id="KW-1185">Reference proteome</keyword>
<dbReference type="CDD" id="cd00207">
    <property type="entry name" value="fer2"/>
    <property type="match status" value="1"/>
</dbReference>